<comment type="subcellular location">
    <subcellularLocation>
        <location evidence="1">Cell envelope</location>
    </subcellularLocation>
</comment>
<dbReference type="RefSeq" id="WP_142895258.1">
    <property type="nucleotide sequence ID" value="NZ_ML660053.1"/>
</dbReference>
<evidence type="ECO:0000313" key="7">
    <source>
        <dbReference type="Proteomes" id="UP000315252"/>
    </source>
</evidence>
<dbReference type="Gene3D" id="3.40.50.2300">
    <property type="match status" value="2"/>
</dbReference>
<dbReference type="GO" id="GO:0030313">
    <property type="term" value="C:cell envelope"/>
    <property type="evidence" value="ECO:0007669"/>
    <property type="project" value="UniProtKB-SubCell"/>
</dbReference>
<comment type="similarity">
    <text evidence="2">Belongs to the bacterial solute-binding protein 2 family.</text>
</comment>
<comment type="caution">
    <text evidence="6">The sequence shown here is derived from an EMBL/GenBank/DDBJ whole genome shotgun (WGS) entry which is preliminary data.</text>
</comment>
<dbReference type="PANTHER" id="PTHR46847">
    <property type="entry name" value="D-ALLOSE-BINDING PERIPLASMIC PROTEIN-RELATED"/>
    <property type="match status" value="1"/>
</dbReference>
<evidence type="ECO:0000256" key="4">
    <source>
        <dbReference type="SAM" id="SignalP"/>
    </source>
</evidence>
<dbReference type="InterPro" id="IPR025997">
    <property type="entry name" value="SBP_2_dom"/>
</dbReference>
<dbReference type="AlphaFoldDB" id="A0A545TWN0"/>
<dbReference type="PANTHER" id="PTHR46847:SF1">
    <property type="entry name" value="D-ALLOSE-BINDING PERIPLASMIC PROTEIN-RELATED"/>
    <property type="match status" value="1"/>
</dbReference>
<feature type="domain" description="Periplasmic binding protein" evidence="5">
    <location>
        <begin position="80"/>
        <end position="343"/>
    </location>
</feature>
<evidence type="ECO:0000313" key="6">
    <source>
        <dbReference type="EMBL" id="TQV81627.1"/>
    </source>
</evidence>
<dbReference type="Pfam" id="PF13407">
    <property type="entry name" value="Peripla_BP_4"/>
    <property type="match status" value="1"/>
</dbReference>
<dbReference type="SUPFAM" id="SSF53822">
    <property type="entry name" value="Periplasmic binding protein-like I"/>
    <property type="match status" value="1"/>
</dbReference>
<evidence type="ECO:0000256" key="3">
    <source>
        <dbReference type="ARBA" id="ARBA00022729"/>
    </source>
</evidence>
<dbReference type="OrthoDB" id="9784024at2"/>
<name>A0A545TWN0_9PROT</name>
<dbReference type="Proteomes" id="UP000315252">
    <property type="component" value="Unassembled WGS sequence"/>
</dbReference>
<dbReference type="EMBL" id="VHSH01000002">
    <property type="protein sequence ID" value="TQV81627.1"/>
    <property type="molecule type" value="Genomic_DNA"/>
</dbReference>
<sequence length="385" mass="42061">MNKKPLGILGSTALVCAASVVFAGAVAAQDLPLKALPGDEGRDHWLPEQVNEPGKLEALQAATGREAVKFSGTLEKPLQIALIYPSADVSDFWARNYLALTKRLDQLGIPYETTEFASRQIEHSLQATYATQVEQDADLYDYVIFGPSELATQADNIEKLAGNGDFVTYVWAFHTPLKHFKKQPAAWFDFSSAYGAQKICSYMLERLGKDVTFAMNRGIPGVTDNQRSGDFKDCVMEKGNWNVVYEHYGEYRREGGFDGTNLMIQAYPEANVIHNANTAMAMGSVEAQVAAGKEKDIFSTGWGGTGLELDAIRRGELDATPMRMGDDVGAATAEAIKADLEGRAAELPLVFLGRITVAHDQMSGEEIDNLEKEAFRFSGVGALKR</sequence>
<evidence type="ECO:0000259" key="5">
    <source>
        <dbReference type="Pfam" id="PF13407"/>
    </source>
</evidence>
<gene>
    <name evidence="6" type="ORF">FKG95_05080</name>
</gene>
<organism evidence="6 7">
    <name type="scientific">Denitrobaculum tricleocarpae</name>
    <dbReference type="NCBI Taxonomy" id="2591009"/>
    <lineage>
        <taxon>Bacteria</taxon>
        <taxon>Pseudomonadati</taxon>
        <taxon>Pseudomonadota</taxon>
        <taxon>Alphaproteobacteria</taxon>
        <taxon>Rhodospirillales</taxon>
        <taxon>Rhodospirillaceae</taxon>
        <taxon>Denitrobaculum</taxon>
    </lineage>
</organism>
<evidence type="ECO:0000256" key="1">
    <source>
        <dbReference type="ARBA" id="ARBA00004196"/>
    </source>
</evidence>
<keyword evidence="7" id="KW-1185">Reference proteome</keyword>
<evidence type="ECO:0000256" key="2">
    <source>
        <dbReference type="ARBA" id="ARBA00007639"/>
    </source>
</evidence>
<keyword evidence="3 4" id="KW-0732">Signal</keyword>
<reference evidence="6 7" key="1">
    <citation type="submission" date="2019-06" db="EMBL/GenBank/DDBJ databases">
        <title>Whole genome sequence for Rhodospirillaceae sp. R148.</title>
        <authorList>
            <person name="Wang G."/>
        </authorList>
    </citation>
    <scope>NUCLEOTIDE SEQUENCE [LARGE SCALE GENOMIC DNA]</scope>
    <source>
        <strain evidence="6 7">R148</strain>
    </source>
</reference>
<feature type="signal peptide" evidence="4">
    <location>
        <begin position="1"/>
        <end position="23"/>
    </location>
</feature>
<proteinExistence type="inferred from homology"/>
<feature type="chain" id="PRO_5021890642" evidence="4">
    <location>
        <begin position="24"/>
        <end position="385"/>
    </location>
</feature>
<dbReference type="GO" id="GO:0030246">
    <property type="term" value="F:carbohydrate binding"/>
    <property type="evidence" value="ECO:0007669"/>
    <property type="project" value="UniProtKB-ARBA"/>
</dbReference>
<protein>
    <submittedName>
        <fullName evidence="6">Substrate-binding domain-containing protein</fullName>
    </submittedName>
</protein>
<dbReference type="InterPro" id="IPR028082">
    <property type="entry name" value="Peripla_BP_I"/>
</dbReference>
<accession>A0A545TWN0</accession>